<keyword evidence="3" id="KW-1185">Reference proteome</keyword>
<reference evidence="2 3" key="1">
    <citation type="journal article" date="2019" name="Commun. Biol.">
        <title>The bagworm genome reveals a unique fibroin gene that provides high tensile strength.</title>
        <authorList>
            <person name="Kono N."/>
            <person name="Nakamura H."/>
            <person name="Ohtoshi R."/>
            <person name="Tomita M."/>
            <person name="Numata K."/>
            <person name="Arakawa K."/>
        </authorList>
    </citation>
    <scope>NUCLEOTIDE SEQUENCE [LARGE SCALE GENOMIC DNA]</scope>
</reference>
<evidence type="ECO:0000256" key="1">
    <source>
        <dbReference type="SAM" id="MobiDB-lite"/>
    </source>
</evidence>
<dbReference type="AlphaFoldDB" id="A0A4C1VP90"/>
<name>A0A4C1VP90_EUMVA</name>
<sequence length="152" mass="16526">MTTYFLIDRQHIGLSNKRARYAVDIGNCHRDDGNGRQRPPVLDPCGGLKVQAPQSDRKGGSAPVSPLGLRMPTGGGDYLLPSGPHPHLPLKNFIKNAFLRSPSRREPDSKIGQVKPSALDVVTAMAMVAVRSPCTEISNEKIGRGYTYFGSR</sequence>
<accession>A0A4C1VP90</accession>
<dbReference type="EMBL" id="BGZK01000382">
    <property type="protein sequence ID" value="GBP40481.1"/>
    <property type="molecule type" value="Genomic_DNA"/>
</dbReference>
<organism evidence="2 3">
    <name type="scientific">Eumeta variegata</name>
    <name type="common">Bagworm moth</name>
    <name type="synonym">Eumeta japonica</name>
    <dbReference type="NCBI Taxonomy" id="151549"/>
    <lineage>
        <taxon>Eukaryota</taxon>
        <taxon>Metazoa</taxon>
        <taxon>Ecdysozoa</taxon>
        <taxon>Arthropoda</taxon>
        <taxon>Hexapoda</taxon>
        <taxon>Insecta</taxon>
        <taxon>Pterygota</taxon>
        <taxon>Neoptera</taxon>
        <taxon>Endopterygota</taxon>
        <taxon>Lepidoptera</taxon>
        <taxon>Glossata</taxon>
        <taxon>Ditrysia</taxon>
        <taxon>Tineoidea</taxon>
        <taxon>Psychidae</taxon>
        <taxon>Oiketicinae</taxon>
        <taxon>Eumeta</taxon>
    </lineage>
</organism>
<comment type="caution">
    <text evidence="2">The sequence shown here is derived from an EMBL/GenBank/DDBJ whole genome shotgun (WGS) entry which is preliminary data.</text>
</comment>
<proteinExistence type="predicted"/>
<feature type="region of interest" description="Disordered" evidence="1">
    <location>
        <begin position="48"/>
        <end position="68"/>
    </location>
</feature>
<gene>
    <name evidence="2" type="ORF">EVAR_30539_1</name>
</gene>
<evidence type="ECO:0000313" key="3">
    <source>
        <dbReference type="Proteomes" id="UP000299102"/>
    </source>
</evidence>
<dbReference type="Proteomes" id="UP000299102">
    <property type="component" value="Unassembled WGS sequence"/>
</dbReference>
<evidence type="ECO:0000313" key="2">
    <source>
        <dbReference type="EMBL" id="GBP40481.1"/>
    </source>
</evidence>
<protein>
    <submittedName>
        <fullName evidence="2">Uncharacterized protein</fullName>
    </submittedName>
</protein>